<dbReference type="KEGG" id="vpo:Kpol_529p10"/>
<evidence type="ECO:0000313" key="8">
    <source>
        <dbReference type="EMBL" id="EDO16630.1"/>
    </source>
</evidence>
<dbReference type="InterPro" id="IPR030379">
    <property type="entry name" value="G_SEPTIN_dom"/>
</dbReference>
<dbReference type="PROSITE" id="PS51719">
    <property type="entry name" value="G_SEPTIN"/>
    <property type="match status" value="1"/>
</dbReference>
<feature type="compositionally biased region" description="Polar residues" evidence="6">
    <location>
        <begin position="346"/>
        <end position="356"/>
    </location>
</feature>
<dbReference type="GO" id="GO:0005935">
    <property type="term" value="C:cellular bud neck"/>
    <property type="evidence" value="ECO:0007669"/>
    <property type="project" value="UniProtKB-SubCell"/>
</dbReference>
<evidence type="ECO:0000256" key="6">
    <source>
        <dbReference type="SAM" id="MobiDB-lite"/>
    </source>
</evidence>
<dbReference type="GO" id="GO:0005876">
    <property type="term" value="C:spindle microtubule"/>
    <property type="evidence" value="ECO:0007669"/>
    <property type="project" value="EnsemblFungi"/>
</dbReference>
<protein>
    <recommendedName>
        <fullName evidence="7">Septin-type G domain-containing protein</fullName>
    </recommendedName>
</protein>
<organism evidence="9">
    <name type="scientific">Vanderwaltozyma polyspora (strain ATCC 22028 / DSM 70294 / BCRC 21397 / CBS 2163 / NBRC 10782 / NRRL Y-8283 / UCD 57-17)</name>
    <name type="common">Kluyveromyces polysporus</name>
    <dbReference type="NCBI Taxonomy" id="436907"/>
    <lineage>
        <taxon>Eukaryota</taxon>
        <taxon>Fungi</taxon>
        <taxon>Dikarya</taxon>
        <taxon>Ascomycota</taxon>
        <taxon>Saccharomycotina</taxon>
        <taxon>Saccharomycetes</taxon>
        <taxon>Saccharomycetales</taxon>
        <taxon>Saccharomycetaceae</taxon>
        <taxon>Vanderwaltozyma</taxon>
    </lineage>
</organism>
<dbReference type="InterPro" id="IPR016491">
    <property type="entry name" value="Septin"/>
</dbReference>
<dbReference type="Pfam" id="PF00735">
    <property type="entry name" value="Septin"/>
    <property type="match status" value="1"/>
</dbReference>
<keyword evidence="5" id="KW-0175">Coiled coil</keyword>
<dbReference type="AlphaFoldDB" id="A7TM63"/>
<gene>
    <name evidence="8" type="ORF">Kpol_529p10</name>
</gene>
<dbReference type="Gene3D" id="3.40.50.300">
    <property type="entry name" value="P-loop containing nucleotide triphosphate hydrolases"/>
    <property type="match status" value="1"/>
</dbReference>
<name>A7TM63_VANPO</name>
<evidence type="ECO:0000256" key="3">
    <source>
        <dbReference type="ARBA" id="ARBA00023134"/>
    </source>
</evidence>
<dbReference type="GO" id="GO:0005619">
    <property type="term" value="C:ascospore wall"/>
    <property type="evidence" value="ECO:0007669"/>
    <property type="project" value="EnsemblFungi"/>
</dbReference>
<dbReference type="CDD" id="cd01850">
    <property type="entry name" value="CDC_Septin"/>
    <property type="match status" value="1"/>
</dbReference>
<feature type="domain" description="Septin-type G" evidence="7">
    <location>
        <begin position="17"/>
        <end position="310"/>
    </location>
</feature>
<dbReference type="InParanoid" id="A7TM63"/>
<dbReference type="PIRSF" id="PIRSF006698">
    <property type="entry name" value="Septin"/>
    <property type="match status" value="1"/>
</dbReference>
<evidence type="ECO:0000256" key="1">
    <source>
        <dbReference type="ARBA" id="ARBA00004266"/>
    </source>
</evidence>
<dbReference type="STRING" id="436907.A7TM63"/>
<dbReference type="HOGENOM" id="CLU_017718_7_4_1"/>
<keyword evidence="2 4" id="KW-0547">Nucleotide-binding</keyword>
<reference evidence="8 9" key="1">
    <citation type="journal article" date="2007" name="Proc. Natl. Acad. Sci. U.S.A.">
        <title>Independent sorting-out of thousands of duplicated gene pairs in two yeast species descended from a whole-genome duplication.</title>
        <authorList>
            <person name="Scannell D.R."/>
            <person name="Frank A.C."/>
            <person name="Conant G.C."/>
            <person name="Byrne K.P."/>
            <person name="Woolfit M."/>
            <person name="Wolfe K.H."/>
        </authorList>
    </citation>
    <scope>NUCLEOTIDE SEQUENCE [LARGE SCALE GENOMIC DNA]</scope>
    <source>
        <strain evidence="9">ATCC 22028 / DSM 70294 / BCRC 21397 / CBS 2163 / NBRC 10782 / NRRL Y-8283 / UCD 57-17</strain>
    </source>
</reference>
<dbReference type="EMBL" id="DS480420">
    <property type="protein sequence ID" value="EDO16630.1"/>
    <property type="molecule type" value="Genomic_DNA"/>
</dbReference>
<feature type="region of interest" description="Disordered" evidence="6">
    <location>
        <begin position="336"/>
        <end position="356"/>
    </location>
</feature>
<dbReference type="OMA" id="KRGIQFC"/>
<dbReference type="SUPFAM" id="SSF52540">
    <property type="entry name" value="P-loop containing nucleoside triphosphate hydrolases"/>
    <property type="match status" value="1"/>
</dbReference>
<dbReference type="Proteomes" id="UP000000267">
    <property type="component" value="Unassembled WGS sequence"/>
</dbReference>
<dbReference type="RefSeq" id="XP_001644488.1">
    <property type="nucleotide sequence ID" value="XM_001644438.1"/>
</dbReference>
<evidence type="ECO:0000256" key="5">
    <source>
        <dbReference type="SAM" id="Coils"/>
    </source>
</evidence>
<dbReference type="InterPro" id="IPR027417">
    <property type="entry name" value="P-loop_NTPase"/>
</dbReference>
<comment type="similarity">
    <text evidence="4">Belongs to the TRAFAC class TrmE-Era-EngA-EngB-Septin-like GTPase superfamily. Septin GTPase family.</text>
</comment>
<dbReference type="OrthoDB" id="416553at2759"/>
<evidence type="ECO:0000256" key="2">
    <source>
        <dbReference type="ARBA" id="ARBA00022741"/>
    </source>
</evidence>
<proteinExistence type="inferred from homology"/>
<dbReference type="GO" id="GO:0030437">
    <property type="term" value="P:ascospore formation"/>
    <property type="evidence" value="ECO:0007669"/>
    <property type="project" value="EnsemblFungi"/>
</dbReference>
<evidence type="ECO:0000259" key="7">
    <source>
        <dbReference type="PROSITE" id="PS51719"/>
    </source>
</evidence>
<evidence type="ECO:0000256" key="4">
    <source>
        <dbReference type="RuleBase" id="RU004560"/>
    </source>
</evidence>
<dbReference type="PANTHER" id="PTHR18884">
    <property type="entry name" value="SEPTIN"/>
    <property type="match status" value="1"/>
</dbReference>
<keyword evidence="9" id="KW-1185">Reference proteome</keyword>
<dbReference type="eggNOG" id="KOG2655">
    <property type="taxonomic scope" value="Eukaryota"/>
</dbReference>
<dbReference type="PhylomeDB" id="A7TM63"/>
<dbReference type="GO" id="GO:0005628">
    <property type="term" value="C:prospore membrane"/>
    <property type="evidence" value="ECO:0007669"/>
    <property type="project" value="EnsemblFungi"/>
</dbReference>
<accession>A7TM63</accession>
<comment type="subcellular location">
    <subcellularLocation>
        <location evidence="1">Bud neck</location>
    </subcellularLocation>
</comment>
<evidence type="ECO:0000313" key="9">
    <source>
        <dbReference type="Proteomes" id="UP000000267"/>
    </source>
</evidence>
<dbReference type="GO" id="GO:0072687">
    <property type="term" value="C:meiotic spindle"/>
    <property type="evidence" value="ECO:0007669"/>
    <property type="project" value="EnsemblFungi"/>
</dbReference>
<dbReference type="FunCoup" id="A7TM63">
    <property type="interactions" value="30"/>
</dbReference>
<feature type="coiled-coil region" evidence="5">
    <location>
        <begin position="357"/>
        <end position="391"/>
    </location>
</feature>
<sequence length="401" mass="45244">MAKFNTEEIRLRKNAKKGTQLCLLMLGSKGTGKSTFLNNLCGRKIFPTLQQKESLQDPSHAHISPTVKVIKETINLDEGNGVTITLDVVLFPGAGDNLDDTKTPALVREYLETQFDHILNEEIQIKRRTRDTDPRPHICLYFIKPTARGLKAIDIEMMKEIGNHVNIIPVLSKVDTLTEEELSFNKHLIMEDIERHGIRLFDFKEDTLGESIMTEDDLDRSYPNIQIQTGPKINHILPFGIACSNEVTDTNGSELSHIIKFEWGQVIVEDVSTSEFMFLKGILLGSHIQDFKDFTNDVLYENHRTRKLLGNKGYANFTAGIISSSNEEVASREGMGFKTDDGGNISPVSNKTTRQGTSVLNKELEEKNRIIEAYQRKISELETMINAKNVKKDIGNLIDTH</sequence>
<dbReference type="GeneID" id="5544788"/>
<dbReference type="GO" id="GO:0031105">
    <property type="term" value="C:septin complex"/>
    <property type="evidence" value="ECO:0007669"/>
    <property type="project" value="EnsemblFungi"/>
</dbReference>
<keyword evidence="3 4" id="KW-0342">GTP-binding</keyword>
<dbReference type="GO" id="GO:0005525">
    <property type="term" value="F:GTP binding"/>
    <property type="evidence" value="ECO:0007669"/>
    <property type="project" value="UniProtKB-KW"/>
</dbReference>